<dbReference type="RefSeq" id="WP_101576260.1">
    <property type="nucleotide sequence ID" value="NZ_PGVA01000012.1"/>
</dbReference>
<name>A0A2N5GPH1_9BACI</name>
<dbReference type="EMBL" id="PGVA01000012">
    <property type="protein sequence ID" value="PLR84611.1"/>
    <property type="molecule type" value="Genomic_DNA"/>
</dbReference>
<evidence type="ECO:0008006" key="5">
    <source>
        <dbReference type="Google" id="ProtNLM"/>
    </source>
</evidence>
<proteinExistence type="predicted"/>
<reference evidence="1 3" key="1">
    <citation type="submission" date="2017-11" db="EMBL/GenBank/DDBJ databases">
        <title>Comparitive Functional Genomics of Dry Heat Resistant strains isolated from the Viking Spacecraft.</title>
        <authorList>
            <person name="Seuylemezian A."/>
            <person name="Cooper K."/>
            <person name="Vaishampayan P."/>
        </authorList>
    </citation>
    <scope>NUCLEOTIDE SEQUENCE [LARGE SCALE GENOMIC DNA]</scope>
    <source>
        <strain evidence="1 3">M4.6</strain>
    </source>
</reference>
<dbReference type="AlphaFoldDB" id="A0A2N5GPH1"/>
<dbReference type="InterPro" id="IPR052913">
    <property type="entry name" value="Glycopeptide_resist_protein"/>
</dbReference>
<reference evidence="2 4" key="2">
    <citation type="submission" date="2017-12" db="EMBL/GenBank/DDBJ databases">
        <title>Comparative Functional Genomics of Dry Heat Resistant strains isolated from the Viking Spacecraft.</title>
        <authorList>
            <person name="Seuylemezian A."/>
            <person name="Cooper K."/>
            <person name="Vaishampayan P."/>
        </authorList>
    </citation>
    <scope>NUCLEOTIDE SEQUENCE [LARGE SCALE GENOMIC DNA]</scope>
    <source>
        <strain evidence="2 4">ATCC 29669</strain>
    </source>
</reference>
<dbReference type="InterPro" id="IPR007391">
    <property type="entry name" value="Vancomycin_resist_VanW"/>
</dbReference>
<evidence type="ECO:0000313" key="1">
    <source>
        <dbReference type="EMBL" id="PLR84611.1"/>
    </source>
</evidence>
<comment type="caution">
    <text evidence="1">The sequence shown here is derived from an EMBL/GenBank/DDBJ whole genome shotgun (WGS) entry which is preliminary data.</text>
</comment>
<keyword evidence="4" id="KW-1185">Reference proteome</keyword>
<protein>
    <recommendedName>
        <fullName evidence="5">Peptidoglycan binding domain-containing protein</fullName>
    </recommendedName>
</protein>
<dbReference type="PANTHER" id="PTHR35788:SF1">
    <property type="entry name" value="EXPORTED PROTEIN"/>
    <property type="match status" value="1"/>
</dbReference>
<dbReference type="Pfam" id="PF04294">
    <property type="entry name" value="VanW"/>
    <property type="match status" value="1"/>
</dbReference>
<organism evidence="1 3">
    <name type="scientific">Bacillus canaveralius</name>
    <dbReference type="NCBI Taxonomy" id="1403243"/>
    <lineage>
        <taxon>Bacteria</taxon>
        <taxon>Bacillati</taxon>
        <taxon>Bacillota</taxon>
        <taxon>Bacilli</taxon>
        <taxon>Bacillales</taxon>
        <taxon>Bacillaceae</taxon>
        <taxon>Bacillus</taxon>
    </lineage>
</organism>
<evidence type="ECO:0000313" key="3">
    <source>
        <dbReference type="Proteomes" id="UP000234951"/>
    </source>
</evidence>
<dbReference type="PANTHER" id="PTHR35788">
    <property type="entry name" value="EXPORTED PROTEIN-RELATED"/>
    <property type="match status" value="1"/>
</dbReference>
<dbReference type="OrthoDB" id="9813301at2"/>
<evidence type="ECO:0000313" key="4">
    <source>
        <dbReference type="Proteomes" id="UP000235114"/>
    </source>
</evidence>
<dbReference type="EMBL" id="PGVD01000003">
    <property type="protein sequence ID" value="PLS00763.1"/>
    <property type="molecule type" value="Genomic_DNA"/>
</dbReference>
<sequence length="299" mass="34143">MKFIWFTKLLLIAQLVNFPDNLMITQQGQTIFTVNRNEFVIPTAGQPMIDSYKYLQFIEKLDRRVYQEPENAKIDVQENIVSEQIGYKLNQQEFTNQFLIYVFGNGPAKIEVPTLSIYPKVDSELLSYIREQQIGQYQTYFNSNNKNRAHNISLAVEALNNHILFPGEMFSFNHVVGKRTTKRGYLKARVIVKGEFSEGIGGGICQVSSTLFNAVDKAGMEIVQRYSHSRRVPYVPPGRDATVSWYGPDFQFKNKYNQPILIRAKAQGGTVVIKIYSSDAINDDPESHPALAINLQKMK</sequence>
<evidence type="ECO:0000313" key="2">
    <source>
        <dbReference type="EMBL" id="PLS00763.1"/>
    </source>
</evidence>
<gene>
    <name evidence="1" type="ORF">CU635_05920</name>
    <name evidence="2" type="ORF">CVD25_00815</name>
</gene>
<dbReference type="Proteomes" id="UP000234951">
    <property type="component" value="Unassembled WGS sequence"/>
</dbReference>
<accession>A0A2N5GPH1</accession>
<dbReference type="Proteomes" id="UP000235114">
    <property type="component" value="Unassembled WGS sequence"/>
</dbReference>